<comment type="similarity">
    <text evidence="1">Belongs to the peptidase C48 family.</text>
</comment>
<feature type="region of interest" description="Disordered" evidence="4">
    <location>
        <begin position="320"/>
        <end position="362"/>
    </location>
</feature>
<feature type="region of interest" description="Disordered" evidence="4">
    <location>
        <begin position="265"/>
        <end position="300"/>
    </location>
</feature>
<dbReference type="GO" id="GO:0006508">
    <property type="term" value="P:proteolysis"/>
    <property type="evidence" value="ECO:0007669"/>
    <property type="project" value="UniProtKB-KW"/>
</dbReference>
<feature type="compositionally biased region" description="Basic and acidic residues" evidence="4">
    <location>
        <begin position="342"/>
        <end position="362"/>
    </location>
</feature>
<evidence type="ECO:0000256" key="3">
    <source>
        <dbReference type="ARBA" id="ARBA00022801"/>
    </source>
</evidence>
<evidence type="ECO:0000256" key="1">
    <source>
        <dbReference type="ARBA" id="ARBA00005234"/>
    </source>
</evidence>
<dbReference type="GO" id="GO:0019783">
    <property type="term" value="F:ubiquitin-like protein peptidase activity"/>
    <property type="evidence" value="ECO:0007669"/>
    <property type="project" value="UniProtKB-ARBA"/>
</dbReference>
<protein>
    <recommendedName>
        <fullName evidence="5">Ubiquitin-like protease family profile domain-containing protein</fullName>
    </recommendedName>
</protein>
<dbReference type="InParanoid" id="A0A0C2S3Y1"/>
<organism evidence="6 7">
    <name type="scientific">Amanita muscaria (strain Koide BX008)</name>
    <dbReference type="NCBI Taxonomy" id="946122"/>
    <lineage>
        <taxon>Eukaryota</taxon>
        <taxon>Fungi</taxon>
        <taxon>Dikarya</taxon>
        <taxon>Basidiomycota</taxon>
        <taxon>Agaricomycotina</taxon>
        <taxon>Agaricomycetes</taxon>
        <taxon>Agaricomycetidae</taxon>
        <taxon>Agaricales</taxon>
        <taxon>Pluteineae</taxon>
        <taxon>Amanitaceae</taxon>
        <taxon>Amanita</taxon>
    </lineage>
</organism>
<sequence>MHDPRSPERRKLACKANELFGLLPWNRKKAGLRNDEPYELWRYLSDEWLRSTDENDMLEILRRRIMKDPQKQAQHFRVEDVHLTAKLVEFSSLADVDTEYRTAQRFRWIRELGRDVLEDGQTLLTIGYLGAEKRHWVAFSIDGKMKQLGYGDSLGKQIPENILAAFTWWISKHSSTTFQVTSLPVVKQLDGFSCGILSKLRESMCRITAFIDTVNLILEHFANDDAELPAAVDLSIPGPDRGEERLQEVSFTFTMPLPMSNRDSLVEEAREHNDDDSRPTKQQKITRFFSKETPEEKEDRMARMWDELRATQDKQEIDAVLEAEKKAEKKREGNRIRRQKQRAAEKAKKPENGKKRVCEALA</sequence>
<dbReference type="Proteomes" id="UP000054549">
    <property type="component" value="Unassembled WGS sequence"/>
</dbReference>
<accession>A0A0C2S3Y1</accession>
<keyword evidence="3" id="KW-0378">Hydrolase</keyword>
<feature type="domain" description="Ubiquitin-like protease family profile" evidence="5">
    <location>
        <begin position="22"/>
        <end position="205"/>
    </location>
</feature>
<name>A0A0C2S3Y1_AMAMK</name>
<proteinExistence type="inferred from homology"/>
<dbReference type="STRING" id="946122.A0A0C2S3Y1"/>
<dbReference type="InterPro" id="IPR003653">
    <property type="entry name" value="Peptidase_C48_C"/>
</dbReference>
<feature type="compositionally biased region" description="Basic and acidic residues" evidence="4">
    <location>
        <begin position="289"/>
        <end position="300"/>
    </location>
</feature>
<evidence type="ECO:0000256" key="2">
    <source>
        <dbReference type="ARBA" id="ARBA00022670"/>
    </source>
</evidence>
<keyword evidence="7" id="KW-1185">Reference proteome</keyword>
<evidence type="ECO:0000313" key="7">
    <source>
        <dbReference type="Proteomes" id="UP000054549"/>
    </source>
</evidence>
<dbReference type="GO" id="GO:0008234">
    <property type="term" value="F:cysteine-type peptidase activity"/>
    <property type="evidence" value="ECO:0007669"/>
    <property type="project" value="InterPro"/>
</dbReference>
<keyword evidence="2" id="KW-0645">Protease</keyword>
<feature type="compositionally biased region" description="Basic and acidic residues" evidence="4">
    <location>
        <begin position="320"/>
        <end position="335"/>
    </location>
</feature>
<dbReference type="HOGENOM" id="CLU_764986_0_0_1"/>
<dbReference type="AlphaFoldDB" id="A0A0C2S3Y1"/>
<dbReference type="SUPFAM" id="SSF54001">
    <property type="entry name" value="Cysteine proteinases"/>
    <property type="match status" value="1"/>
</dbReference>
<evidence type="ECO:0000313" key="6">
    <source>
        <dbReference type="EMBL" id="KIL57390.1"/>
    </source>
</evidence>
<gene>
    <name evidence="6" type="ORF">M378DRAFT_200806</name>
</gene>
<reference evidence="6 7" key="1">
    <citation type="submission" date="2014-04" db="EMBL/GenBank/DDBJ databases">
        <title>Evolutionary Origins and Diversification of the Mycorrhizal Mutualists.</title>
        <authorList>
            <consortium name="DOE Joint Genome Institute"/>
            <consortium name="Mycorrhizal Genomics Consortium"/>
            <person name="Kohler A."/>
            <person name="Kuo A."/>
            <person name="Nagy L.G."/>
            <person name="Floudas D."/>
            <person name="Copeland A."/>
            <person name="Barry K.W."/>
            <person name="Cichocki N."/>
            <person name="Veneault-Fourrey C."/>
            <person name="LaButti K."/>
            <person name="Lindquist E.A."/>
            <person name="Lipzen A."/>
            <person name="Lundell T."/>
            <person name="Morin E."/>
            <person name="Murat C."/>
            <person name="Riley R."/>
            <person name="Ohm R."/>
            <person name="Sun H."/>
            <person name="Tunlid A."/>
            <person name="Henrissat B."/>
            <person name="Grigoriev I.V."/>
            <person name="Hibbett D.S."/>
            <person name="Martin F."/>
        </authorList>
    </citation>
    <scope>NUCLEOTIDE SEQUENCE [LARGE SCALE GENOMIC DNA]</scope>
    <source>
        <strain evidence="6 7">Koide BX008</strain>
    </source>
</reference>
<evidence type="ECO:0000256" key="4">
    <source>
        <dbReference type="SAM" id="MobiDB-lite"/>
    </source>
</evidence>
<dbReference type="PROSITE" id="PS50600">
    <property type="entry name" value="ULP_PROTEASE"/>
    <property type="match status" value="1"/>
</dbReference>
<dbReference type="EMBL" id="KN818372">
    <property type="protein sequence ID" value="KIL57390.1"/>
    <property type="molecule type" value="Genomic_DNA"/>
</dbReference>
<feature type="compositionally biased region" description="Basic and acidic residues" evidence="4">
    <location>
        <begin position="265"/>
        <end position="279"/>
    </location>
</feature>
<dbReference type="Gene3D" id="3.40.395.10">
    <property type="entry name" value="Adenoviral Proteinase, Chain A"/>
    <property type="match status" value="1"/>
</dbReference>
<dbReference type="OrthoDB" id="2979847at2759"/>
<dbReference type="InterPro" id="IPR038765">
    <property type="entry name" value="Papain-like_cys_pep_sf"/>
</dbReference>
<evidence type="ECO:0000259" key="5">
    <source>
        <dbReference type="PROSITE" id="PS50600"/>
    </source>
</evidence>